<keyword evidence="3 4" id="KW-0472">Membrane</keyword>
<dbReference type="PANTHER" id="PTHR11043">
    <property type="entry name" value="ZETA-COAT PROTEIN"/>
    <property type="match status" value="1"/>
</dbReference>
<dbReference type="InterPro" id="IPR039652">
    <property type="entry name" value="Coatomer_zeta"/>
</dbReference>
<name>A0A196SN49_BLAHN</name>
<evidence type="ECO:0000313" key="5">
    <source>
        <dbReference type="EMBL" id="OAO17622.1"/>
    </source>
</evidence>
<dbReference type="SUPFAM" id="SSF64356">
    <property type="entry name" value="SNARE-like"/>
    <property type="match status" value="1"/>
</dbReference>
<keyword evidence="4" id="KW-0653">Protein transport</keyword>
<proteinExistence type="inferred from homology"/>
<dbReference type="EMBL" id="LXWW01000023">
    <property type="protein sequence ID" value="OAO17622.1"/>
    <property type="molecule type" value="Genomic_DNA"/>
</dbReference>
<dbReference type="GO" id="GO:0006891">
    <property type="term" value="P:intra-Golgi vesicle-mediated transport"/>
    <property type="evidence" value="ECO:0007669"/>
    <property type="project" value="TreeGrafter"/>
</dbReference>
<comment type="subcellular location">
    <subcellularLocation>
        <location evidence="4">Cytoplasm</location>
    </subcellularLocation>
    <subcellularLocation>
        <location evidence="4">Golgi apparatus membrane</location>
        <topology evidence="4">Peripheral membrane protein</topology>
        <orientation evidence="4">Cytoplasmic side</orientation>
    </subcellularLocation>
    <subcellularLocation>
        <location evidence="4">Cytoplasmic vesicle</location>
        <location evidence="4">COPI-coated vesicle membrane</location>
        <topology evidence="4">Peripheral membrane protein</topology>
        <orientation evidence="4">Cytoplasmic side</orientation>
    </subcellularLocation>
    <subcellularLocation>
        <location evidence="1">Endomembrane system</location>
        <topology evidence="1">Peripheral membrane protein</topology>
    </subcellularLocation>
</comment>
<dbReference type="GO" id="GO:0006890">
    <property type="term" value="P:retrograde vesicle-mediated transport, Golgi to endoplasmic reticulum"/>
    <property type="evidence" value="ECO:0007669"/>
    <property type="project" value="UniProtKB-UniRule"/>
</dbReference>
<comment type="caution">
    <text evidence="5">The sequence shown here is derived from an EMBL/GenBank/DDBJ whole genome shotgun (WGS) entry which is preliminary data.</text>
</comment>
<evidence type="ECO:0000313" key="6">
    <source>
        <dbReference type="Proteomes" id="UP000078348"/>
    </source>
</evidence>
<evidence type="ECO:0000256" key="4">
    <source>
        <dbReference type="RuleBase" id="RU366053"/>
    </source>
</evidence>
<gene>
    <name evidence="5" type="ORF">AV274_0646</name>
</gene>
<evidence type="ECO:0000256" key="1">
    <source>
        <dbReference type="ARBA" id="ARBA00004184"/>
    </source>
</evidence>
<dbReference type="AlphaFoldDB" id="A0A196SN49"/>
<dbReference type="Proteomes" id="UP000078348">
    <property type="component" value="Unassembled WGS sequence"/>
</dbReference>
<dbReference type="OrthoDB" id="10249988at2759"/>
<comment type="subunit">
    <text evidence="4">Oligomeric complex that consists of at least the alpha, beta, beta', gamma, delta, epsilon and zeta subunits.</text>
</comment>
<comment type="function">
    <text evidence="4">The zeta subunit may be involved in regulating the coat assembly and, hence, the rate of biosynthetic protein transport due to its association-dissociation properties with the coatomer complex.</text>
</comment>
<dbReference type="GO" id="GO:0030126">
    <property type="term" value="C:COPI vesicle coat"/>
    <property type="evidence" value="ECO:0007669"/>
    <property type="project" value="UniProtKB-UniRule"/>
</dbReference>
<comment type="similarity">
    <text evidence="2 4">Belongs to the adaptor complexes small subunit family.</text>
</comment>
<dbReference type="GO" id="GO:0000139">
    <property type="term" value="C:Golgi membrane"/>
    <property type="evidence" value="ECO:0007669"/>
    <property type="project" value="UniProtKB-SubCell"/>
</dbReference>
<keyword evidence="4" id="KW-0968">Cytoplasmic vesicle</keyword>
<evidence type="ECO:0000256" key="2">
    <source>
        <dbReference type="ARBA" id="ARBA00006972"/>
    </source>
</evidence>
<dbReference type="PANTHER" id="PTHR11043:SF1">
    <property type="entry name" value="TSET COMPLEX MEMBER TSTD"/>
    <property type="match status" value="1"/>
</dbReference>
<accession>A0A196SN49</accession>
<dbReference type="InterPro" id="IPR011012">
    <property type="entry name" value="Longin-like_dom_sf"/>
</dbReference>
<keyword evidence="4" id="KW-0813">Transport</keyword>
<keyword evidence="4" id="KW-0931">ER-Golgi transport</keyword>
<dbReference type="Gene3D" id="3.30.450.60">
    <property type="match status" value="1"/>
</dbReference>
<keyword evidence="4" id="KW-0963">Cytoplasm</keyword>
<evidence type="ECO:0000256" key="3">
    <source>
        <dbReference type="ARBA" id="ARBA00023136"/>
    </source>
</evidence>
<keyword evidence="6" id="KW-1185">Reference proteome</keyword>
<dbReference type="GO" id="GO:0006886">
    <property type="term" value="P:intracellular protein transport"/>
    <property type="evidence" value="ECO:0007669"/>
    <property type="project" value="TreeGrafter"/>
</dbReference>
<organism evidence="5 6">
    <name type="scientific">Blastocystis sp. subtype 1 (strain ATCC 50177 / NandII)</name>
    <dbReference type="NCBI Taxonomy" id="478820"/>
    <lineage>
        <taxon>Eukaryota</taxon>
        <taxon>Sar</taxon>
        <taxon>Stramenopiles</taxon>
        <taxon>Bigyra</taxon>
        <taxon>Opalozoa</taxon>
        <taxon>Opalinata</taxon>
        <taxon>Blastocystidae</taxon>
        <taxon>Blastocystis</taxon>
    </lineage>
</organism>
<sequence length="165" mass="18828">MVKQTGLIHNVLITNINGTILLSTYWDGSSAAERGRFEHDLYLQSRPEWAELKPSKEDIEKVDQFKCHISLVDGKYVVYKKVNDLIFFITGSGEYTGLVLNEILDVIINGMIAMCPKKRMFALEFKDSNTYGKMVAMMDQIIYMGQYCQSDIVVADDRAKMKPVK</sequence>
<reference evidence="5 6" key="1">
    <citation type="submission" date="2016-05" db="EMBL/GenBank/DDBJ databases">
        <title>Nuclear genome of Blastocystis sp. subtype 1 NandII.</title>
        <authorList>
            <person name="Gentekaki E."/>
            <person name="Curtis B."/>
            <person name="Stairs C."/>
            <person name="Eme L."/>
            <person name="Herman E."/>
            <person name="Klimes V."/>
            <person name="Arias M.C."/>
            <person name="Elias M."/>
            <person name="Hilliou F."/>
            <person name="Klute M."/>
            <person name="Malik S.-B."/>
            <person name="Pightling A."/>
            <person name="Rachubinski R."/>
            <person name="Salas D."/>
            <person name="Schlacht A."/>
            <person name="Suga H."/>
            <person name="Archibald J."/>
            <person name="Ball S.G."/>
            <person name="Clark G."/>
            <person name="Dacks J."/>
            <person name="Van Der Giezen M."/>
            <person name="Tsaousis A."/>
            <person name="Roger A."/>
        </authorList>
    </citation>
    <scope>NUCLEOTIDE SEQUENCE [LARGE SCALE GENOMIC DNA]</scope>
    <source>
        <strain evidence="6">ATCC 50177 / NandII</strain>
    </source>
</reference>
<protein>
    <recommendedName>
        <fullName evidence="4">Coatomer subunit zeta</fullName>
    </recommendedName>
</protein>
<keyword evidence="4" id="KW-0333">Golgi apparatus</keyword>